<dbReference type="SUPFAM" id="SSF52266">
    <property type="entry name" value="SGNH hydrolase"/>
    <property type="match status" value="1"/>
</dbReference>
<reference evidence="2" key="1">
    <citation type="submission" date="2015-11" db="EMBL/GenBank/DDBJ databases">
        <title>De novo transcriptome assembly of four potential Pierce s Disease insect vectors from Arizona vineyards.</title>
        <authorList>
            <person name="Tassone E.E."/>
        </authorList>
    </citation>
    <scope>NUCLEOTIDE SEQUENCE</scope>
</reference>
<organism evidence="2">
    <name type="scientific">Graphocephala atropunctata</name>
    <dbReference type="NCBI Taxonomy" id="36148"/>
    <lineage>
        <taxon>Eukaryota</taxon>
        <taxon>Metazoa</taxon>
        <taxon>Ecdysozoa</taxon>
        <taxon>Arthropoda</taxon>
        <taxon>Hexapoda</taxon>
        <taxon>Insecta</taxon>
        <taxon>Pterygota</taxon>
        <taxon>Neoptera</taxon>
        <taxon>Paraneoptera</taxon>
        <taxon>Hemiptera</taxon>
        <taxon>Auchenorrhyncha</taxon>
        <taxon>Membracoidea</taxon>
        <taxon>Cicadellidae</taxon>
        <taxon>Cicadellinae</taxon>
        <taxon>Cicadellini</taxon>
        <taxon>Graphocephala</taxon>
    </lineage>
</organism>
<feature type="region of interest" description="Disordered" evidence="1">
    <location>
        <begin position="26"/>
        <end position="47"/>
    </location>
</feature>
<gene>
    <name evidence="2" type="ORF">g.7187</name>
</gene>
<dbReference type="AlphaFoldDB" id="A0A1B6LFR2"/>
<evidence type="ECO:0000256" key="1">
    <source>
        <dbReference type="SAM" id="MobiDB-lite"/>
    </source>
</evidence>
<protein>
    <recommendedName>
        <fullName evidence="3">SGNH hydrolase-type esterase domain-containing protein</fullName>
    </recommendedName>
</protein>
<sequence length="288" mass="32933">FELLESEETNILQELTETSYRPIDKANKVNRNNNNNREELKSPKNHNSKVHNLCKTNVLMIADSHGRDMYRNLVEIWPSDDANISVIYKPNARLSGVVNDLKTLTENFTKDDTVIIIGGCNDDIVNNGNVLIETYSNIIKSTAHTKVMIAGLSSRYDVPRLNNYIAYINLELEKIIGQNEDTKFLPINLLPRYMYTKHGLHLNRAGKKEISKIIKNNIYQTSTEDSINSTRNDIKQICEKLDLDIGTLKGVQVLEADMWEVIDRLKYNSSVAFAHTISGDFHHPRRMT</sequence>
<dbReference type="InterPro" id="IPR036514">
    <property type="entry name" value="SGNH_hydro_sf"/>
</dbReference>
<feature type="non-terminal residue" evidence="2">
    <location>
        <position position="1"/>
    </location>
</feature>
<feature type="non-terminal residue" evidence="2">
    <location>
        <position position="288"/>
    </location>
</feature>
<dbReference type="EMBL" id="GEBQ01017456">
    <property type="protein sequence ID" value="JAT22521.1"/>
    <property type="molecule type" value="Transcribed_RNA"/>
</dbReference>
<evidence type="ECO:0008006" key="3">
    <source>
        <dbReference type="Google" id="ProtNLM"/>
    </source>
</evidence>
<evidence type="ECO:0000313" key="2">
    <source>
        <dbReference type="EMBL" id="JAT22521.1"/>
    </source>
</evidence>
<dbReference type="Gene3D" id="3.40.50.1110">
    <property type="entry name" value="SGNH hydrolase"/>
    <property type="match status" value="1"/>
</dbReference>
<accession>A0A1B6LFR2</accession>
<name>A0A1B6LFR2_9HEMI</name>
<proteinExistence type="predicted"/>